<comment type="caution">
    <text evidence="1">The sequence shown here is derived from an EMBL/GenBank/DDBJ whole genome shotgun (WGS) entry which is preliminary data.</text>
</comment>
<sequence length="234" mass="25527">MLPTSSPPVLLALALLVAGCRKEKLENCPGQCTVITGQLLTSGLQPLAGAPVTARWHSGQGYSAPRTRARATTDANGRFQVSFYVKEDERQQGYFDLMYEVSKSRYYVLGNTDGPDTGAAGRRRDTTYHLPPFLIPRKAYVKLTVPNPDQIQDYFAVSFTSAHLHELQVTPQSIGGGSSVGIPRQGTPFTTLLEVAGDQKIYVQATRGSNGAYVRTLDSLIVSADVTRELTVRY</sequence>
<protein>
    <submittedName>
        <fullName evidence="1">Uncharacterized protein</fullName>
    </submittedName>
</protein>
<organism evidence="1 2">
    <name type="scientific">Hymenobacter rigui</name>
    <dbReference type="NCBI Taxonomy" id="334424"/>
    <lineage>
        <taxon>Bacteria</taxon>
        <taxon>Pseudomonadati</taxon>
        <taxon>Bacteroidota</taxon>
        <taxon>Cytophagia</taxon>
        <taxon>Cytophagales</taxon>
        <taxon>Hymenobacteraceae</taxon>
        <taxon>Hymenobacter</taxon>
    </lineage>
</organism>
<dbReference type="Proteomes" id="UP000273500">
    <property type="component" value="Unassembled WGS sequence"/>
</dbReference>
<proteinExistence type="predicted"/>
<dbReference type="EMBL" id="RWIT01000008">
    <property type="protein sequence ID" value="RSK47523.1"/>
    <property type="molecule type" value="Genomic_DNA"/>
</dbReference>
<evidence type="ECO:0000313" key="2">
    <source>
        <dbReference type="Proteomes" id="UP000273500"/>
    </source>
</evidence>
<accession>A0A428KM75</accession>
<gene>
    <name evidence="1" type="ORF">EI291_14795</name>
</gene>
<dbReference type="AlphaFoldDB" id="A0A428KM75"/>
<reference evidence="1 2" key="1">
    <citation type="submission" date="2018-12" db="EMBL/GenBank/DDBJ databases">
        <authorList>
            <person name="Feng G."/>
            <person name="Zhu H."/>
        </authorList>
    </citation>
    <scope>NUCLEOTIDE SEQUENCE [LARGE SCALE GENOMIC DNA]</scope>
    <source>
        <strain evidence="1 2">KCTC 12533</strain>
    </source>
</reference>
<evidence type="ECO:0000313" key="1">
    <source>
        <dbReference type="EMBL" id="RSK47523.1"/>
    </source>
</evidence>
<name>A0A428KM75_9BACT</name>
<keyword evidence="2" id="KW-1185">Reference proteome</keyword>